<dbReference type="Pfam" id="PF00517">
    <property type="entry name" value="GP41"/>
    <property type="match status" value="1"/>
</dbReference>
<comment type="function">
    <text evidence="33">Surface protein gp120: Attaches the virus to the host lymphoid cell by binding to the primary receptor CD4. This interaction induces a structural rearrangement creating a high affinity binding site for a chemokine coreceptor like CXCR4 and/or CCR5. Acts as a ligand for CD209/DC-SIGN and CLEC4M/DC-SIGNR, which are respectively found on dendritic cells (DCs), and on endothelial cells of liver sinusoids and lymph node sinuses. These interactions allow capture of viral particles at mucosal surfaces by these cells and subsequent transmission to permissive cells. HIV subverts the migration properties of dendritic cells to gain access to CD4+ T-cells in lymph nodes. Virus transmission to permissive T-cells occurs either in trans (without DCs infection, through viral capture and transmission), or in cis (following DCs productive infection, through the usual CD4-gp120 interaction), thereby inducing a robust infection. In trans infection, bound virions remain infectious over days and it is proposed that they are not degraded, but protected in non-lysosomal acidic organelles within the DCs close to the cell membrane thus contributing to the viral infectious potential during DCs' migration from the periphery to the lymphoid tissues. On arrival at lymphoid tissues, intact virions recycle back to DCs' cell surface allowing virus transmission to CD4+ T-cells.</text>
</comment>
<evidence type="ECO:0000256" key="12">
    <source>
        <dbReference type="ARBA" id="ARBA00022595"/>
    </source>
</evidence>
<feature type="coiled-coil region" evidence="33">
    <location>
        <begin position="632"/>
        <end position="666"/>
    </location>
</feature>
<dbReference type="FunFam" id="2.170.40.20:FF:000003">
    <property type="entry name" value="Envelope glycoprotein gp160"/>
    <property type="match status" value="1"/>
</dbReference>
<evidence type="ECO:0000256" key="8">
    <source>
        <dbReference type="ARBA" id="ARBA00022510"/>
    </source>
</evidence>
<evidence type="ECO:0000256" key="33">
    <source>
        <dbReference type="HAMAP-Rule" id="MF_04083"/>
    </source>
</evidence>
<dbReference type="GO" id="GO:0019064">
    <property type="term" value="P:fusion of virus membrane with host plasma membrane"/>
    <property type="evidence" value="ECO:0007669"/>
    <property type="project" value="UniProtKB-UniRule"/>
</dbReference>
<comment type="PTM">
    <text evidence="33">Specific enzymatic cleavages in vivo yield mature proteins. Envelope glycoproteins are synthesized as a inactive precursor that is heavily N-glycosylated and processed likely by host cell furin in the Golgi to yield the mature SU and TM proteins. The cleavage site between SU and TM requires the minimal sequence [KR]-X-[KR]-R. About 2 of the 9 disulfide bonds of gp41 are reduced by P4HB/PDI, following binding to CD4 receptor.</text>
</comment>
<dbReference type="GO" id="GO:0075512">
    <property type="term" value="P:clathrin-dependent endocytosis of virus by host cell"/>
    <property type="evidence" value="ECO:0007669"/>
    <property type="project" value="UniProtKB-UniRule"/>
</dbReference>
<feature type="region of interest" description="Immunosuppression" evidence="33">
    <location>
        <begin position="573"/>
        <end position="591"/>
    </location>
</feature>
<evidence type="ECO:0000256" key="5">
    <source>
        <dbReference type="ARBA" id="ARBA00004578"/>
    </source>
</evidence>
<keyword evidence="30 33" id="KW-0449">Lipoprotein</keyword>
<comment type="function">
    <text evidence="33">Transmembrane protein gp41: Acts as a class I viral fusion protein. Under the current model, the protein has at least 3 conformational states: pre-fusion native state, pre-hairpin intermediate state, and post-fusion hairpin state. During fusion of viral and target intracellular membranes, the coiled coil regions (heptad repeats) assume a trimer-of-hairpins structure, positioning the fusion peptide in close proximity to the C-terminal region of the ectodomain. The formation of this structure appears to drive apposition and subsequent fusion of viral and target cell membranes. Complete fusion occurs in host cell endosomes and is dynamin-dependent, however some lipid transfer might occur at the plasma membrane. The virus undergoes clathrin-dependent internalization long before endosomal fusion, thus minimizing the surface exposure of conserved viral epitopes during fusion and reducing the efficacy of inhibitors targeting these epitopes. Membranes fusion leads to delivery of the nucleocapsid into the cytoplasm.</text>
</comment>
<evidence type="ECO:0000256" key="20">
    <source>
        <dbReference type="ARBA" id="ARBA00022879"/>
    </source>
</evidence>
<keyword evidence="28 33" id="KW-0325">Glycoprotein</keyword>
<evidence type="ECO:0000256" key="25">
    <source>
        <dbReference type="ARBA" id="ARBA00023136"/>
    </source>
</evidence>
<keyword evidence="29 33" id="KW-0899">Viral immunoevasion</keyword>
<gene>
    <name evidence="33 38" type="primary">env</name>
</gene>
<keyword evidence="24 33" id="KW-0175">Coiled coil</keyword>
<feature type="domain" description="Human immunodeficiency virus 1 envelope glycoprotein Gp120" evidence="36">
    <location>
        <begin position="33"/>
        <end position="510"/>
    </location>
</feature>
<dbReference type="Gene3D" id="2.170.40.20">
    <property type="entry name" value="Human immunodeficiency virus 1, Gp160, envelope glycoprotein"/>
    <property type="match status" value="2"/>
</dbReference>
<dbReference type="Pfam" id="PF00516">
    <property type="entry name" value="GP120"/>
    <property type="match status" value="1"/>
</dbReference>
<keyword evidence="18 33" id="KW-0946">Virion</keyword>
<evidence type="ECO:0000313" key="38">
    <source>
        <dbReference type="EMBL" id="AEO80983.1"/>
    </source>
</evidence>
<evidence type="ECO:0000256" key="24">
    <source>
        <dbReference type="ARBA" id="ARBA00023054"/>
    </source>
</evidence>
<feature type="region of interest" description="CD4-binding loop" evidence="33">
    <location>
        <begin position="365"/>
        <end position="375"/>
    </location>
</feature>
<evidence type="ECO:0000313" key="40">
    <source>
        <dbReference type="EMBL" id="AEO81075.1"/>
    </source>
</evidence>
<evidence type="ECO:0000256" key="13">
    <source>
        <dbReference type="ARBA" id="ARBA00022685"/>
    </source>
</evidence>
<dbReference type="FunFam" id="2.170.40.20:FF:000001">
    <property type="entry name" value="Envelope glycoprotein gp160"/>
    <property type="match status" value="1"/>
</dbReference>
<keyword evidence="8 33" id="KW-1170">Fusion of virus membrane with host endosomal membrane</keyword>
<evidence type="ECO:0000256" key="10">
    <source>
        <dbReference type="ARBA" id="ARBA00022570"/>
    </source>
</evidence>
<feature type="chain" id="PRO_5042640286" description="Surface protein gp120" evidence="33">
    <location>
        <begin position="32"/>
        <end position="510"/>
    </location>
</feature>
<comment type="function">
    <text evidence="33">Envelope glycoprotein gp160: Oligomerizes in the host endoplasmic reticulum into predominantly trimers. In a second time, gp160 transits in the host Golgi, where glycosylation is completed. The precursor is then proteolytically cleaved in the trans-Golgi and thereby activated by cellular furin or furin-like proteases to produce gp120 and gp41.</text>
</comment>
<keyword evidence="11 33" id="KW-0945">Host-virus interaction</keyword>
<comment type="subcellular location">
    <molecule>Transmembrane protein gp41</molecule>
    <subcellularLocation>
        <location evidence="33">Virion membrane</location>
        <topology evidence="33">Single-pass type I membrane protein</topology>
    </subcellularLocation>
    <subcellularLocation>
        <location evidence="33">Host cell membrane</location>
        <topology evidence="33">Single-pass type I membrane protein</topology>
    </subcellularLocation>
    <subcellularLocation>
        <location evidence="33">Host endosome membrane</location>
        <topology evidence="33">Single-pass type I membrane protein</topology>
    </subcellularLocation>
    <text evidence="33">It is probably concentrated at the site of budding and incorporated into the virions possibly by contacts between the cytoplasmic tail of Env and the N-terminus of Gag.</text>
</comment>
<evidence type="ECO:0000256" key="26">
    <source>
        <dbReference type="ARBA" id="ARBA00023139"/>
    </source>
</evidence>
<dbReference type="InterPro" id="IPR000328">
    <property type="entry name" value="GP41-like"/>
</dbReference>
<keyword evidence="15 33" id="KW-0053">Apoptosis</keyword>
<evidence type="ECO:0000256" key="14">
    <source>
        <dbReference type="ARBA" id="ARBA00022692"/>
    </source>
</evidence>
<evidence type="ECO:0000256" key="4">
    <source>
        <dbReference type="ARBA" id="ARBA00004563"/>
    </source>
</evidence>
<reference evidence="38" key="1">
    <citation type="journal article" date="2010" name="PLoS Pathog.">
        <title>High multiplicity infection by HIV-1 in men who have sex with men.</title>
        <authorList>
            <person name="Li H."/>
            <person name="Bar K.J."/>
            <person name="Wang S."/>
            <person name="Decker J.M."/>
            <person name="Chen Y."/>
            <person name="Sun C."/>
            <person name="Salazar-Gonzalez J.F."/>
            <person name="Salazar M.G."/>
            <person name="Learn G.H."/>
            <person name="Morgan C.J."/>
            <person name="Schumacher J.E."/>
            <person name="Giorgi E.E."/>
            <person name="Bhattacharya T."/>
            <person name="Korber B.T."/>
            <person name="Perelson A.S."/>
            <person name="Eron J."/>
            <person name="Hicks C.B."/>
            <person name="Haynes B.F."/>
            <person name="Markowitz M."/>
            <person name="Keele B.F."/>
            <person name="Hahn B.H."/>
            <person name="Shaw G.M."/>
        </authorList>
    </citation>
    <scope>NUCLEOTIDE SEQUENCE</scope>
    <source>
        <strain evidence="38">04013240_8_2C13</strain>
        <strain evidence="39">04013240_8_2C15</strain>
        <strain evidence="40">04013240_8_A5</strain>
    </source>
</reference>
<proteinExistence type="inferred from homology"/>
<comment type="domain">
    <text evidence="33">Some of the most genetically diverse regions of the viral genome are present in Env. They are called variable regions 1 through 5 (V1 through V5). Coreceptor usage of gp120 is determined mainly by the primary structure of the third variable region (V3) in the outer domain of gp120. The sequence of V3 determines which coreceptor, CCR5 and/or CXCR4 (corresponding to R5/macrophage, X4/T cell and R5X4/T cell and macrophage tropism), is used to trigger the fusion potential of the Env complex, and hence which cells the virus can infect. Binding to CCR5 involves a region adjacent in addition to V3.</text>
</comment>
<comment type="miscellaneous">
    <text evidence="33">Inhibitors targeting HIV-1 viral envelope proteins are used as antiretroviral drugs. Attachment of virions to the cell surface via non-specific interactions and CD4 binding can be blocked by inhibitors that include cyanovirin-N, cyclotriazadisulfonamide analogs, PRO 2000, TNX 355 and PRO 542. In addition, BMS 806 can block CD4-induced conformational changes. Env interactions with the coreceptor molecules can be targeted by CCR5 antagonists including SCH-D, maraviroc (UK 427857) and aplaviroc (GW 873140), and the CXCR4 antagonist AMD 070. Fusion of viral and cellular membranes can be inhibited by peptides such as enfuvirtide and tifuvirtide (T 1249). Resistance to inhibitors associated with mutations in Env are observed. Most of the time, single mutations confer only a modest reduction in drug susceptibility. Combination of several mutations is usually required to develop a high-level drug resistance.</text>
</comment>
<dbReference type="SUPFAM" id="SSF58069">
    <property type="entry name" value="Virus ectodomain"/>
    <property type="match status" value="1"/>
</dbReference>
<dbReference type="GO" id="GO:0020002">
    <property type="term" value="C:host cell plasma membrane"/>
    <property type="evidence" value="ECO:0007669"/>
    <property type="project" value="UniProtKB-SubCell"/>
</dbReference>
<dbReference type="GO" id="GO:0016020">
    <property type="term" value="C:membrane"/>
    <property type="evidence" value="ECO:0007669"/>
    <property type="project" value="UniProtKB-UniRule"/>
</dbReference>
<dbReference type="GO" id="GO:0052031">
    <property type="term" value="P:symbiont-mediated perturbation of host defense response"/>
    <property type="evidence" value="ECO:0007669"/>
    <property type="project" value="UniProtKB-UniRule"/>
</dbReference>
<evidence type="ECO:0000256" key="29">
    <source>
        <dbReference type="ARBA" id="ARBA00023280"/>
    </source>
</evidence>
<comment type="subcellular location">
    <molecule>Surface protein gp120</molecule>
    <subcellularLocation>
        <location evidence="33">Virion membrane</location>
        <topology evidence="33">Peripheral membrane protein</topology>
    </subcellularLocation>
    <subcellularLocation>
        <location evidence="33">Host cell membrane</location>
        <topology evidence="33">Peripheral membrane protein</topology>
    </subcellularLocation>
    <subcellularLocation>
        <location evidence="33">Host endosome membrane</location>
        <topology evidence="33">Single-pass type I membrane protein</topology>
    </subcellularLocation>
    <text evidence="33">The surface protein is not anchored to the viral envelope, but associates with the extravirion surface through its binding to TM. It is probably concentrated at the site of budding and incorporated into the virions possibly by contacts between the cytoplasmic tail of Env and the N-terminus of Gag.</text>
</comment>
<dbReference type="GO" id="GO:0019062">
    <property type="term" value="P:virion attachment to host cell"/>
    <property type="evidence" value="ECO:0007669"/>
    <property type="project" value="UniProtKB-UniRule"/>
</dbReference>
<evidence type="ECO:0000256" key="1">
    <source>
        <dbReference type="ARBA" id="ARBA00004402"/>
    </source>
</evidence>
<sequence length="855" mass="97232">MRVKGIMRNYQHLWRWGMMLLGIIMICSAAEQLWVTIYYGVPVWKEATTTLFCASNAKAYDTEVHNVWATHACVPTDPNPQEVRLENVTENFNMWKNNMVEQMHEDIISLWDQSLKPCVKLTPLCVTLNCTDANTTNTNANSTNNSSLGTMEKGEIKNCSFNITTNLRDKVQKEYALFYNLDVVPIKGEDNTSYRLISCNTSVITQACPKVSFEPIPIHYCTPAGFAILQCNDKKFNGSGPCTNVSTVQCTHGIRPVVSTQLLLNGSLAEKEVVIRSENFTNNAKTIIVQLNESVVINCTRPNNNTRKSIPIGPGRAFYATGEIIGDIRQAHCNVSTKAWKEALQQVAIKLSEQFGNKTIVFNQSSGGDPEVVMHSFNCRGEFFYCNTTGLFNNTWGFNSTWDAINVPENDTITLPCRIKQIVNMWQEVGKAMYAPPIRGQLNCSSNITGLLLTRDGGNTTNNTEVFRPGGGDMRDNWRSELYKYKVVKIEPLGIAPTKAKRRVVQREKRAVGIGALFLGFLGAAGSTMGAASMTLTVQARLLLSGIVQQQNNLLRAIEAQQHLLQLTVWGIKQLQARVLAVERYLRDQQLLGIWGCSGKLICTTAVPWNVSWSNKSMNDIWNNMTWMEWEREIDNYTNIIYTLLEESQNQQDKNEQELLELDKWASLWNWFSITNWLWYIKIFIMIVGGLIGLRIVFTVFFIVNRVRQGYSPLSFQTRFPTSRGLDRPEGIEEEGGDRDRDRSRPLVDGFLAIIWVDLRSLCLFSYHRLRDLLLIVARIVELLGRRGWEALKYWWNLLRYWSQELRNSAISLLNATAIAVAEGTDRVLEVLQRAFRAVIHIPRRIRQGLERFLL</sequence>
<dbReference type="SUPFAM" id="SSF56502">
    <property type="entry name" value="gp120 core"/>
    <property type="match status" value="2"/>
</dbReference>
<feature type="disulfide bond" evidence="33">
    <location>
        <begin position="221"/>
        <end position="250"/>
    </location>
</feature>
<organism evidence="38">
    <name type="scientific">Human immunodeficiency virus type 1</name>
    <name type="common">HIV-1</name>
    <dbReference type="NCBI Taxonomy" id="11676"/>
    <lineage>
        <taxon>Viruses</taxon>
        <taxon>Riboviria</taxon>
        <taxon>Pararnavirae</taxon>
        <taxon>Artverviricota</taxon>
        <taxon>Revtraviricetes</taxon>
        <taxon>Ortervirales</taxon>
        <taxon>Retroviridae</taxon>
        <taxon>Orthoretrovirinae</taxon>
        <taxon>Lentivirus</taxon>
        <taxon>Lentivirus humimdef1</taxon>
    </lineage>
</organism>
<evidence type="ECO:0000313" key="39">
    <source>
        <dbReference type="EMBL" id="AEO80991.1"/>
    </source>
</evidence>
<evidence type="ECO:0000256" key="16">
    <source>
        <dbReference type="ARBA" id="ARBA00022729"/>
    </source>
</evidence>
<comment type="PTM">
    <text evidence="33">Highly glycosylated by host. The high number of glycan on the protein is reffered to as 'glycan shield' because it contributes to hide protein sequence from adaptive immune system.</text>
</comment>
<dbReference type="InterPro" id="IPR037527">
    <property type="entry name" value="Gp160"/>
</dbReference>
<evidence type="ECO:0000256" key="7">
    <source>
        <dbReference type="ARBA" id="ARBA00022506"/>
    </source>
</evidence>
<evidence type="ECO:0000256" key="32">
    <source>
        <dbReference type="ARBA" id="ARBA00062028"/>
    </source>
</evidence>
<evidence type="ECO:0000259" key="37">
    <source>
        <dbReference type="Pfam" id="PF00517"/>
    </source>
</evidence>
<keyword evidence="9 33" id="KW-1032">Host cell membrane</keyword>
<evidence type="ECO:0000256" key="9">
    <source>
        <dbReference type="ARBA" id="ARBA00022511"/>
    </source>
</evidence>
<evidence type="ECO:0000256" key="21">
    <source>
        <dbReference type="ARBA" id="ARBA00022890"/>
    </source>
</evidence>
<comment type="subunit">
    <text evidence="33">The mature envelope protein (Env) consists of a homotrimer of non-covalently associated gp120-gp41 heterodimers. The resulting complex protrudes from the virus surface as a spike. There seems to be as few as 10 spikes on the average virion. Surface protein gp120 interacts with host CD4, CCR5 and CXCR4. Gp120 also interacts with the C-type lectins CD209/DC-SIGN and CLEC4M/DC-SIGNR (collectively referred to as DC-SIGN(R)). Gp120 and gp41 interact with GalCer. Gp120 interacts with host ITGA4/ITGB7 complex; on CD4+ T-cells, this interaction results in rapid activation of integrin ITGAL/LFA-1, which facilitates efficient cell-to-cell spreading of HIV-1. Gp120 interacts with cell-associated heparan sulfate; this interaction increases virus infectivity on permissive cells and may be involved in infection of CD4- cells.</text>
</comment>
<keyword evidence="19 33" id="KW-1043">Host membrane</keyword>
<feature type="disulfide bond" evidence="33">
    <location>
        <begin position="53"/>
        <end position="73"/>
    </location>
</feature>
<name>G3BPS4_HV1</name>
<keyword evidence="21 33" id="KW-1164">Virus endocytosis by host</keyword>
<feature type="transmembrane region" description="Helical" evidence="34">
    <location>
        <begin position="677"/>
        <end position="704"/>
    </location>
</feature>
<feature type="site" description="Cleavage; by host furin" evidence="33">
    <location>
        <begin position="510"/>
        <end position="511"/>
    </location>
</feature>
<comment type="caution">
    <text evidence="33 34">Lacks conserved residue(s) required for the propagation of feature annotation.</text>
</comment>
<accession>G3BPS4</accession>
<dbReference type="Gene3D" id="1.10.287.210">
    <property type="match status" value="1"/>
</dbReference>
<comment type="domain">
    <text evidence="33">The CD4-binding region is targeted by the antibody b12.</text>
</comment>
<dbReference type="GO" id="GO:1903911">
    <property type="term" value="P:positive regulation of receptor clustering"/>
    <property type="evidence" value="ECO:0007669"/>
    <property type="project" value="UniProtKB-UniRule"/>
</dbReference>
<evidence type="ECO:0000256" key="22">
    <source>
        <dbReference type="ARBA" id="ARBA00022989"/>
    </source>
</evidence>
<evidence type="ECO:0000256" key="15">
    <source>
        <dbReference type="ARBA" id="ARBA00022703"/>
    </source>
</evidence>
<evidence type="ECO:0000256" key="17">
    <source>
        <dbReference type="ARBA" id="ARBA00022804"/>
    </source>
</evidence>
<evidence type="ECO:0000256" key="3">
    <source>
        <dbReference type="ARBA" id="ARBA00004505"/>
    </source>
</evidence>
<comment type="PTM">
    <text evidence="33">Palmitoylation of the transmembrane protein and of Env polyprotein (prior to its proteolytic cleavage) is essential for their association with host cell membrane lipid rafts. Palmitoylation is therefore required for envelope trafficking to classical lipid rafts, but not for viral replication.</text>
</comment>
<feature type="disulfide bond" evidence="33">
    <location>
        <begin position="597"/>
        <end position="603"/>
    </location>
</feature>
<comment type="subunit">
    <text evidence="32">The mature envelope protein (Env) consists of a homotrimer of non-covalently associated gp120-gp41 heterodimers. The resulting complex protrudes from the virus surface as a spike. There seems to be as few as 10 spikes on the average virion. Interacts with host CD4, CCR5 and CXCR4. Gp120 also interacts with the C-type lectins CD209/DC-SIGN and CLEC4M/DC-SIGNR (collectively referred to as DC-SIGN(R)). Gp120 and gp41 interact with GalCer. Gp120 interacts with host ITGA4/ITGB7 complex; on CD4+ T-cells, this interaction results in rapid activation of integrin ITGAL/LFA-1, which facilitates efficient cell-to-cell spreading of HIV-1. Gp120 interacts with cell-associated heparan sulfate; this interaction increases virus infectivity on permissive cells and may be involved in infection of CD4- cells.</text>
</comment>
<feature type="transmembrane region" description="Helical" evidence="34">
    <location>
        <begin position="20"/>
        <end position="41"/>
    </location>
</feature>
<comment type="domain">
    <text evidence="33">The YXXL motif is involved in determining the exact site of viral release at the surface of infected mononuclear cells and promotes endocytosis. YXXL and di-leucine endocytosis motifs interact directly or indirectly with the clathrin adapter complexes, opperate independently, and their activities are not additive.</text>
</comment>
<keyword evidence="23 33" id="KW-1039">Host endosome</keyword>
<feature type="domain" description="Retroviral envelope protein GP41-like" evidence="37">
    <location>
        <begin position="529"/>
        <end position="718"/>
    </location>
</feature>
<dbReference type="CDD" id="cd09909">
    <property type="entry name" value="HIV-1-like_HR1-HR2"/>
    <property type="match status" value="1"/>
</dbReference>
<protein>
    <recommendedName>
        <fullName evidence="33">Envelope glycoprotein gp160</fullName>
    </recommendedName>
    <alternativeName>
        <fullName evidence="33">Env polyprotein</fullName>
    </alternativeName>
    <component>
        <recommendedName>
            <fullName evidence="33">Surface protein gp120</fullName>
            <shortName evidence="33">SU</shortName>
        </recommendedName>
        <alternativeName>
            <fullName evidence="33">Glycoprotein 120</fullName>
            <shortName evidence="33">gp120</shortName>
        </alternativeName>
    </component>
    <component>
        <recommendedName>
            <fullName evidence="33">Transmembrane protein gp41</fullName>
            <shortName evidence="33">TM</shortName>
        </recommendedName>
        <alternativeName>
            <fullName evidence="33">Glycoprotein 41</fullName>
            <shortName evidence="33">gp41</shortName>
        </alternativeName>
    </component>
</protein>
<keyword evidence="27 33" id="KW-1015">Disulfide bond</keyword>
<keyword evidence="7 33" id="KW-1168">Fusion of virus membrane with host membrane</keyword>
<dbReference type="GO" id="GO:0044175">
    <property type="term" value="C:host cell endosome membrane"/>
    <property type="evidence" value="ECO:0007669"/>
    <property type="project" value="UniProtKB-SubCell"/>
</dbReference>
<feature type="disulfide bond" evidence="33">
    <location>
        <begin position="231"/>
        <end position="242"/>
    </location>
</feature>
<keyword evidence="14 33" id="KW-0812">Transmembrane</keyword>
<feature type="lipid moiety-binding region" description="S-palmitoyl cysteine; by host" evidence="33">
    <location>
        <position position="763"/>
    </location>
</feature>
<comment type="similarity">
    <text evidence="33">Belongs to the HIV-1 env protein family.</text>
</comment>
<feature type="short sequence motif" description="Di-leucine internalization motif" evidence="33">
    <location>
        <begin position="854"/>
        <end position="855"/>
    </location>
</feature>
<dbReference type="EMBL" id="GU330438">
    <property type="protein sequence ID" value="AEO81075.1"/>
    <property type="molecule type" value="Genomic_DNA"/>
</dbReference>
<evidence type="ECO:0000259" key="36">
    <source>
        <dbReference type="Pfam" id="PF00516"/>
    </source>
</evidence>
<feature type="region of interest" description="MPER; binding to GalCer" evidence="33">
    <location>
        <begin position="661"/>
        <end position="682"/>
    </location>
</feature>
<evidence type="ECO:0000256" key="6">
    <source>
        <dbReference type="ARBA" id="ARBA00004650"/>
    </source>
</evidence>
<dbReference type="EMBL" id="GU330417">
    <property type="protein sequence ID" value="AEO80991.1"/>
    <property type="molecule type" value="Genomic_DNA"/>
</dbReference>
<keyword evidence="31 33" id="KW-1160">Virus entry into host cell</keyword>
<evidence type="ECO:0000256" key="35">
    <source>
        <dbReference type="SAM" id="MobiDB-lite"/>
    </source>
</evidence>
<keyword evidence="10 33" id="KW-1165">Clathrin-mediated endocytosis of virus by host</keyword>
<comment type="domain">
    <text evidence="33">The membrane proximal external region (MPER) present in gp41 is a tryptophan-rich region recognized by the antibodies 2F5, Z13, and 4E10. MPER seems to play a role in fusion.</text>
</comment>
<keyword evidence="22 33" id="KW-1133">Transmembrane helix</keyword>
<evidence type="ECO:0000256" key="31">
    <source>
        <dbReference type="ARBA" id="ARBA00023296"/>
    </source>
</evidence>
<keyword evidence="25 33" id="KW-0472">Membrane</keyword>
<dbReference type="GO" id="GO:0019082">
    <property type="term" value="P:viral protein processing"/>
    <property type="evidence" value="ECO:0007669"/>
    <property type="project" value="UniProtKB-UniRule"/>
</dbReference>
<keyword evidence="16 33" id="KW-0732">Signal</keyword>
<feature type="transmembrane region" description="Helical" evidence="34">
    <location>
        <begin position="511"/>
        <end position="534"/>
    </location>
</feature>
<dbReference type="InterPro" id="IPR000777">
    <property type="entry name" value="HIV1_Gp120"/>
</dbReference>
<evidence type="ECO:0000256" key="19">
    <source>
        <dbReference type="ARBA" id="ARBA00022870"/>
    </source>
</evidence>
<dbReference type="GO" id="GO:0039654">
    <property type="term" value="P:fusion of virus membrane with host endosome membrane"/>
    <property type="evidence" value="ECO:0007669"/>
    <property type="project" value="UniProtKB-UniRule"/>
</dbReference>
<feature type="short sequence motif" description="YXXL motif; contains endocytosis signal" evidence="33">
    <location>
        <begin position="711"/>
        <end position="714"/>
    </location>
</feature>
<dbReference type="FunFam" id="1.10.287.210:FF:000001">
    <property type="entry name" value="Envelope glycoprotein gp160"/>
    <property type="match status" value="1"/>
</dbReference>
<feature type="topological domain" description="Extracellular" evidence="33">
    <location>
        <begin position="32"/>
        <end position="683"/>
    </location>
</feature>
<evidence type="ECO:0000256" key="2">
    <source>
        <dbReference type="ARBA" id="ARBA00004433"/>
    </source>
</evidence>
<evidence type="ECO:0000256" key="18">
    <source>
        <dbReference type="ARBA" id="ARBA00022844"/>
    </source>
</evidence>
<comment type="domain">
    <text evidence="33 34">The 17 amino acids long immunosuppressive region is present in many retroviral envelope proteins. Synthetic peptides derived from this relatively conserved sequence inhibit immune function in vitro and in vivo.</text>
</comment>
<dbReference type="InterPro" id="IPR036377">
    <property type="entry name" value="Gp120_core_sf"/>
</dbReference>
<dbReference type="GO" id="GO:1903908">
    <property type="term" value="P:positive regulation of plasma membrane raft polarization"/>
    <property type="evidence" value="ECO:0007669"/>
    <property type="project" value="UniProtKB-UniRule"/>
</dbReference>
<feature type="chain" id="PRO_5042640288" description="Transmembrane protein gp41" evidence="33">
    <location>
        <begin position="511"/>
        <end position="855"/>
    </location>
</feature>
<feature type="chain" id="PRO_5042640284" description="Envelope glycoprotein gp160" evidence="33">
    <location>
        <begin position="32"/>
        <end position="855"/>
    </location>
</feature>
<keyword evidence="13 33" id="KW-0165">Cleavage on pair of basic residues</keyword>
<feature type="region of interest" description="V5" evidence="33">
    <location>
        <begin position="460"/>
        <end position="470"/>
    </location>
</feature>
<evidence type="ECO:0000256" key="27">
    <source>
        <dbReference type="ARBA" id="ARBA00023157"/>
    </source>
</evidence>
<feature type="topological domain" description="Cytoplasmic" evidence="33">
    <location>
        <begin position="705"/>
        <end position="855"/>
    </location>
</feature>
<dbReference type="GO" id="GO:0005198">
    <property type="term" value="F:structural molecule activity"/>
    <property type="evidence" value="ECO:0007669"/>
    <property type="project" value="UniProtKB-UniRule"/>
</dbReference>
<evidence type="ECO:0000256" key="11">
    <source>
        <dbReference type="ARBA" id="ARBA00022581"/>
    </source>
</evidence>
<dbReference type="GO" id="GO:0019031">
    <property type="term" value="C:viral envelope"/>
    <property type="evidence" value="ECO:0007669"/>
    <property type="project" value="UniProtKB-KW"/>
</dbReference>
<dbReference type="FunFam" id="1.20.5.490:FF:000001">
    <property type="entry name" value="Envelope glycoprotein gp160"/>
    <property type="match status" value="1"/>
</dbReference>
<feature type="region of interest" description="Disordered" evidence="35">
    <location>
        <begin position="720"/>
        <end position="742"/>
    </location>
</feature>
<evidence type="ECO:0000256" key="34">
    <source>
        <dbReference type="RuleBase" id="RU363095"/>
    </source>
</evidence>
<keyword evidence="20 33" id="KW-0261">Viral envelope protein</keyword>
<dbReference type="Gene3D" id="1.20.5.490">
    <property type="entry name" value="Single helix bin"/>
    <property type="match status" value="1"/>
</dbReference>
<dbReference type="GO" id="GO:0055036">
    <property type="term" value="C:virion membrane"/>
    <property type="evidence" value="ECO:0007669"/>
    <property type="project" value="UniProtKB-SubCell"/>
</dbReference>
<dbReference type="HAMAP" id="MF_04083">
    <property type="entry name" value="HIV_ENV"/>
    <property type="match status" value="1"/>
</dbReference>
<keyword evidence="26 33" id="KW-0564">Palmitate</keyword>
<comment type="subcellular location">
    <subcellularLocation>
        <location evidence="3">Host cell membrane</location>
        <topology evidence="3">Peripheral membrane protein</topology>
    </subcellularLocation>
    <subcellularLocation>
        <location evidence="1">Host cell membrane</location>
        <topology evidence="1">Single-pass type I membrane protein</topology>
    </subcellularLocation>
    <subcellularLocation>
        <location evidence="2">Host endosome membrane</location>
        <topology evidence="2">Peripheral membrane protein</topology>
    </subcellularLocation>
    <subcellularLocation>
        <location evidence="5">Host endosome membrane</location>
        <topology evidence="5">Single-pass type I membrane protein</topology>
    </subcellularLocation>
    <subcellularLocation>
        <location evidence="6">Virion membrane</location>
        <topology evidence="6">Peripheral membrane protein</topology>
    </subcellularLocation>
    <subcellularLocation>
        <location evidence="4">Virion membrane</location>
        <topology evidence="4">Single-pass type I membrane protein</topology>
    </subcellularLocation>
</comment>
<organismHost>
    <name type="scientific">Homo sapiens</name>
    <name type="common">Human</name>
    <dbReference type="NCBI Taxonomy" id="9606"/>
</organismHost>
<evidence type="ECO:0000256" key="28">
    <source>
        <dbReference type="ARBA" id="ARBA00023180"/>
    </source>
</evidence>
<keyword evidence="12 33" id="KW-1162">Viral penetration into host cytoplasm</keyword>
<feature type="region of interest" description="Fusion peptide" evidence="33">
    <location>
        <begin position="511"/>
        <end position="531"/>
    </location>
</feature>
<evidence type="ECO:0000256" key="23">
    <source>
        <dbReference type="ARBA" id="ARBA00023046"/>
    </source>
</evidence>
<comment type="miscellaneous">
    <text evidence="33">HIV-1 lineages are divided in three main groups, M (for Major), O (for Outlier), and N (for New, or Non-M, Non-O). The vast majority of strains found worldwide belong to the group M. Group O seems to be endemic to and largely confined to Cameroon and neighboring countries in West Central Africa, where these viruses represent a small minority of HIV-1 strains. The group N is represented by a limited number of isolates from Cameroonian persons. The group M is further subdivided in 9 clades or subtypes (A to D, F to H, J and K).</text>
</comment>
<dbReference type="EMBL" id="GU330415">
    <property type="protein sequence ID" value="AEO80983.1"/>
    <property type="molecule type" value="Genomic_DNA"/>
</dbReference>
<keyword evidence="17 33" id="KW-1161">Viral attachment to host cell</keyword>
<evidence type="ECO:0000256" key="30">
    <source>
        <dbReference type="ARBA" id="ARBA00023288"/>
    </source>
</evidence>